<evidence type="ECO:0000256" key="2">
    <source>
        <dbReference type="ARBA" id="ARBA00005879"/>
    </source>
</evidence>
<dbReference type="PANTHER" id="PTHR43467">
    <property type="entry name" value="COBALT-PRECORRIN-2 C(20)-METHYLTRANSFERASE"/>
    <property type="match status" value="1"/>
</dbReference>
<dbReference type="InterPro" id="IPR035996">
    <property type="entry name" value="4pyrrol_Methylase_sf"/>
</dbReference>
<evidence type="ECO:0000256" key="7">
    <source>
        <dbReference type="PIRNR" id="PIRNR036427"/>
    </source>
</evidence>
<feature type="domain" description="Tetrapyrrole methylase" evidence="8">
    <location>
        <begin position="5"/>
        <end position="207"/>
    </location>
</feature>
<keyword evidence="3" id="KW-0169">Cobalamin biosynthesis</keyword>
<evidence type="ECO:0000256" key="1">
    <source>
        <dbReference type="ARBA" id="ARBA00004953"/>
    </source>
</evidence>
<dbReference type="InterPro" id="IPR006364">
    <property type="entry name" value="CobI/CbiL/CobIJ_dom"/>
</dbReference>
<evidence type="ECO:0000313" key="10">
    <source>
        <dbReference type="Proteomes" id="UP000001349"/>
    </source>
</evidence>
<dbReference type="Proteomes" id="UP000001349">
    <property type="component" value="Chromosome"/>
</dbReference>
<dbReference type="Gene3D" id="3.30.950.10">
    <property type="entry name" value="Methyltransferase, Cobalt-precorrin-4 Transmethylase, Domain 2"/>
    <property type="match status" value="1"/>
</dbReference>
<evidence type="ECO:0000313" key="9">
    <source>
        <dbReference type="EMBL" id="ACL75627.1"/>
    </source>
</evidence>
<dbReference type="eggNOG" id="COG2243">
    <property type="taxonomic scope" value="Bacteria"/>
</dbReference>
<dbReference type="AlphaFoldDB" id="B8I0Q2"/>
<dbReference type="KEGG" id="cce:Ccel_1271"/>
<evidence type="ECO:0000256" key="4">
    <source>
        <dbReference type="ARBA" id="ARBA00022603"/>
    </source>
</evidence>
<evidence type="ECO:0000256" key="5">
    <source>
        <dbReference type="ARBA" id="ARBA00022679"/>
    </source>
</evidence>
<dbReference type="NCBIfam" id="TIGR01467">
    <property type="entry name" value="cobI_cbiL"/>
    <property type="match status" value="1"/>
</dbReference>
<dbReference type="RefSeq" id="WP_015924776.1">
    <property type="nucleotide sequence ID" value="NC_011898.1"/>
</dbReference>
<dbReference type="PIRSF" id="PIRSF036427">
    <property type="entry name" value="Precrrn-2_mtase"/>
    <property type="match status" value="1"/>
</dbReference>
<dbReference type="InterPro" id="IPR014776">
    <property type="entry name" value="4pyrrole_Mease_sub2"/>
</dbReference>
<gene>
    <name evidence="9" type="ordered locus">Ccel_1271</name>
</gene>
<evidence type="ECO:0000256" key="6">
    <source>
        <dbReference type="ARBA" id="ARBA00022691"/>
    </source>
</evidence>
<keyword evidence="6" id="KW-0949">S-adenosyl-L-methionine</keyword>
<accession>B8I0Q2</accession>
<dbReference type="Gene3D" id="3.40.1010.10">
    <property type="entry name" value="Cobalt-precorrin-4 Transmethylase, Domain 1"/>
    <property type="match status" value="1"/>
</dbReference>
<organism evidence="9 10">
    <name type="scientific">Ruminiclostridium cellulolyticum (strain ATCC 35319 / DSM 5812 / JCM 6584 / H10)</name>
    <name type="common">Clostridium cellulolyticum</name>
    <dbReference type="NCBI Taxonomy" id="394503"/>
    <lineage>
        <taxon>Bacteria</taxon>
        <taxon>Bacillati</taxon>
        <taxon>Bacillota</taxon>
        <taxon>Clostridia</taxon>
        <taxon>Eubacteriales</taxon>
        <taxon>Oscillospiraceae</taxon>
        <taxon>Ruminiclostridium</taxon>
    </lineage>
</organism>
<keyword evidence="10" id="KW-1185">Reference proteome</keyword>
<comment type="pathway">
    <text evidence="1">Cofactor biosynthesis; adenosylcobalamin biosynthesis.</text>
</comment>
<dbReference type="PANTHER" id="PTHR43467:SF2">
    <property type="entry name" value="COBALT-PRECORRIN-2 C(20)-METHYLTRANSFERASE"/>
    <property type="match status" value="1"/>
</dbReference>
<keyword evidence="4 9" id="KW-0489">Methyltransferase</keyword>
<dbReference type="InterPro" id="IPR012382">
    <property type="entry name" value="CobI/CbiL"/>
</dbReference>
<dbReference type="GO" id="GO:0009236">
    <property type="term" value="P:cobalamin biosynthetic process"/>
    <property type="evidence" value="ECO:0007669"/>
    <property type="project" value="UniProtKB-UniRule"/>
</dbReference>
<dbReference type="CDD" id="cd11645">
    <property type="entry name" value="Precorrin_2_C20_MT"/>
    <property type="match status" value="1"/>
</dbReference>
<dbReference type="GO" id="GO:0030788">
    <property type="term" value="F:precorrin-2 C20-methyltransferase activity"/>
    <property type="evidence" value="ECO:0007669"/>
    <property type="project" value="InterPro"/>
</dbReference>
<sequence>MRGILYGVGVGPGDCKMLTLQAVEVLKMADVIAVPDTKGEKTAMKVVEEYIKDKEVVYCPMPMTRDSDLLEKSHGISCNLIEEQLLKGKNVAFITLGDPTIYSTYMNIQRIMDEKGYITRTIPGVTSFCASAGALNISLCDRGEALHIIPASYGETEELLDLKGTKVLMKSGKSLADIKVALKRKGLYQYSRMVECCGMENQRVYKSLDEVSDDSSYFSIIIVKDK</sequence>
<keyword evidence="5 9" id="KW-0808">Transferase</keyword>
<protein>
    <submittedName>
        <fullName evidence="9">Precorrin-2 C20-methyltransferase</fullName>
    </submittedName>
</protein>
<evidence type="ECO:0000259" key="8">
    <source>
        <dbReference type="Pfam" id="PF00590"/>
    </source>
</evidence>
<dbReference type="HOGENOM" id="CLU_076014_2_1_9"/>
<reference evidence="9 10" key="1">
    <citation type="submission" date="2009-01" db="EMBL/GenBank/DDBJ databases">
        <title>Complete sequence of Clostridium cellulolyticum H10.</title>
        <authorList>
            <consortium name="US DOE Joint Genome Institute"/>
            <person name="Lucas S."/>
            <person name="Copeland A."/>
            <person name="Lapidus A."/>
            <person name="Glavina del Rio T."/>
            <person name="Dalin E."/>
            <person name="Tice H."/>
            <person name="Bruce D."/>
            <person name="Goodwin L."/>
            <person name="Pitluck S."/>
            <person name="Chertkov O."/>
            <person name="Saunders E."/>
            <person name="Brettin T."/>
            <person name="Detter J.C."/>
            <person name="Han C."/>
            <person name="Larimer F."/>
            <person name="Land M."/>
            <person name="Hauser L."/>
            <person name="Kyrpides N."/>
            <person name="Ivanova N."/>
            <person name="Zhou J."/>
            <person name="Richardson P."/>
        </authorList>
    </citation>
    <scope>NUCLEOTIDE SEQUENCE [LARGE SCALE GENOMIC DNA]</scope>
    <source>
        <strain evidence="10">ATCC 35319 / DSM 5812 / JCM 6584 / H10</strain>
    </source>
</reference>
<dbReference type="EMBL" id="CP001348">
    <property type="protein sequence ID" value="ACL75627.1"/>
    <property type="molecule type" value="Genomic_DNA"/>
</dbReference>
<dbReference type="InterPro" id="IPR014777">
    <property type="entry name" value="4pyrrole_Mease_sub1"/>
</dbReference>
<name>B8I0Q2_RUMCH</name>
<dbReference type="GO" id="GO:0032259">
    <property type="term" value="P:methylation"/>
    <property type="evidence" value="ECO:0007669"/>
    <property type="project" value="UniProtKB-KW"/>
</dbReference>
<comment type="similarity">
    <text evidence="2 7">Belongs to the precorrin methyltransferase family.</text>
</comment>
<proteinExistence type="inferred from homology"/>
<dbReference type="OrthoDB" id="9804789at2"/>
<dbReference type="SUPFAM" id="SSF53790">
    <property type="entry name" value="Tetrapyrrole methylase"/>
    <property type="match status" value="1"/>
</dbReference>
<dbReference type="STRING" id="394503.Ccel_1271"/>
<dbReference type="Pfam" id="PF00590">
    <property type="entry name" value="TP_methylase"/>
    <property type="match status" value="1"/>
</dbReference>
<evidence type="ECO:0000256" key="3">
    <source>
        <dbReference type="ARBA" id="ARBA00022573"/>
    </source>
</evidence>
<dbReference type="UniPathway" id="UPA00148"/>
<dbReference type="InterPro" id="IPR000878">
    <property type="entry name" value="4pyrrol_Mease"/>
</dbReference>